<dbReference type="GO" id="GO:0004568">
    <property type="term" value="F:chitinase activity"/>
    <property type="evidence" value="ECO:0007669"/>
    <property type="project" value="TreeGrafter"/>
</dbReference>
<proteinExistence type="predicted"/>
<dbReference type="Proteomes" id="UP001064489">
    <property type="component" value="Chromosome 1"/>
</dbReference>
<feature type="domain" description="GH18" evidence="1">
    <location>
        <begin position="1"/>
        <end position="187"/>
    </location>
</feature>
<evidence type="ECO:0000313" key="2">
    <source>
        <dbReference type="EMBL" id="KAI9196033.1"/>
    </source>
</evidence>
<dbReference type="PANTHER" id="PTHR11177">
    <property type="entry name" value="CHITINASE"/>
    <property type="match status" value="1"/>
</dbReference>
<dbReference type="GO" id="GO:0006032">
    <property type="term" value="P:chitin catabolic process"/>
    <property type="evidence" value="ECO:0007669"/>
    <property type="project" value="TreeGrafter"/>
</dbReference>
<dbReference type="Gene3D" id="3.10.50.10">
    <property type="match status" value="1"/>
</dbReference>
<gene>
    <name evidence="2" type="ORF">LWI28_020409</name>
</gene>
<name>A0AAD5P2N5_ACENE</name>
<organism evidence="2 3">
    <name type="scientific">Acer negundo</name>
    <name type="common">Box elder</name>
    <dbReference type="NCBI Taxonomy" id="4023"/>
    <lineage>
        <taxon>Eukaryota</taxon>
        <taxon>Viridiplantae</taxon>
        <taxon>Streptophyta</taxon>
        <taxon>Embryophyta</taxon>
        <taxon>Tracheophyta</taxon>
        <taxon>Spermatophyta</taxon>
        <taxon>Magnoliopsida</taxon>
        <taxon>eudicotyledons</taxon>
        <taxon>Gunneridae</taxon>
        <taxon>Pentapetalae</taxon>
        <taxon>rosids</taxon>
        <taxon>malvids</taxon>
        <taxon>Sapindales</taxon>
        <taxon>Sapindaceae</taxon>
        <taxon>Hippocastanoideae</taxon>
        <taxon>Acereae</taxon>
        <taxon>Acer</taxon>
    </lineage>
</organism>
<accession>A0AAD5P2N5</accession>
<protein>
    <recommendedName>
        <fullName evidence="1">GH18 domain-containing protein</fullName>
    </recommendedName>
</protein>
<dbReference type="InterPro" id="IPR029070">
    <property type="entry name" value="Chitinase_insertion_sf"/>
</dbReference>
<keyword evidence="3" id="KW-1185">Reference proteome</keyword>
<comment type="caution">
    <text evidence="2">The sequence shown here is derived from an EMBL/GenBank/DDBJ whole genome shotgun (WGS) entry which is preliminary data.</text>
</comment>
<reference evidence="2" key="1">
    <citation type="journal article" date="2022" name="Plant J.">
        <title>Strategies of tolerance reflected in two North American maple genomes.</title>
        <authorList>
            <person name="McEvoy S.L."/>
            <person name="Sezen U.U."/>
            <person name="Trouern-Trend A."/>
            <person name="McMahon S.M."/>
            <person name="Schaberg P.G."/>
            <person name="Yang J."/>
            <person name="Wegrzyn J.L."/>
            <person name="Swenson N.G."/>
        </authorList>
    </citation>
    <scope>NUCLEOTIDE SEQUENCE</scope>
    <source>
        <strain evidence="2">91603</strain>
    </source>
</reference>
<dbReference type="GO" id="GO:0005576">
    <property type="term" value="C:extracellular region"/>
    <property type="evidence" value="ECO:0007669"/>
    <property type="project" value="TreeGrafter"/>
</dbReference>
<reference evidence="2" key="2">
    <citation type="submission" date="2023-02" db="EMBL/GenBank/DDBJ databases">
        <authorList>
            <person name="Swenson N.G."/>
            <person name="Wegrzyn J.L."/>
            <person name="Mcevoy S.L."/>
        </authorList>
    </citation>
    <scope>NUCLEOTIDE SEQUENCE</scope>
    <source>
        <strain evidence="2">91603</strain>
        <tissue evidence="2">Leaf</tissue>
    </source>
</reference>
<evidence type="ECO:0000259" key="1">
    <source>
        <dbReference type="PROSITE" id="PS51910"/>
    </source>
</evidence>
<sequence>MSRDILGHVQSEYSLSRVATCYTVQQYLNWSHVLTVDYSTPNNSINNTAPPSALYDPNNIANIDSSIKGWIGAGLSANKLVICLPFYGYAWKLVNSMDSGNWTGLSSQSGFMTYKLIKNEKENYRAKVTYNSTYVVNYCTIGTSWIGFDDVEAIRAKVSYAKEKGLLGYHVWTVSYDDNWVLSQASG</sequence>
<dbReference type="GO" id="GO:0005975">
    <property type="term" value="P:carbohydrate metabolic process"/>
    <property type="evidence" value="ECO:0007669"/>
    <property type="project" value="InterPro"/>
</dbReference>
<dbReference type="InterPro" id="IPR011583">
    <property type="entry name" value="Chitinase_II/V-like_cat"/>
</dbReference>
<dbReference type="EMBL" id="JAJSOW010000003">
    <property type="protein sequence ID" value="KAI9196033.1"/>
    <property type="molecule type" value="Genomic_DNA"/>
</dbReference>
<dbReference type="SUPFAM" id="SSF54556">
    <property type="entry name" value="Chitinase insertion domain"/>
    <property type="match status" value="1"/>
</dbReference>
<evidence type="ECO:0000313" key="3">
    <source>
        <dbReference type="Proteomes" id="UP001064489"/>
    </source>
</evidence>
<dbReference type="Pfam" id="PF00704">
    <property type="entry name" value="Glyco_hydro_18"/>
    <property type="match status" value="1"/>
</dbReference>
<dbReference type="PANTHER" id="PTHR11177:SF362">
    <property type="entry name" value="CLASS V CHITINASE-LIKE"/>
    <property type="match status" value="1"/>
</dbReference>
<dbReference type="AlphaFoldDB" id="A0AAD5P2N5"/>
<dbReference type="InterPro" id="IPR017853">
    <property type="entry name" value="GH"/>
</dbReference>
<dbReference type="InterPro" id="IPR050314">
    <property type="entry name" value="Glycosyl_Hydrlase_18"/>
</dbReference>
<dbReference type="GO" id="GO:0008061">
    <property type="term" value="F:chitin binding"/>
    <property type="evidence" value="ECO:0007669"/>
    <property type="project" value="InterPro"/>
</dbReference>
<dbReference type="PROSITE" id="PS51910">
    <property type="entry name" value="GH18_2"/>
    <property type="match status" value="1"/>
</dbReference>
<dbReference type="Gene3D" id="3.20.20.80">
    <property type="entry name" value="Glycosidases"/>
    <property type="match status" value="1"/>
</dbReference>
<dbReference type="SUPFAM" id="SSF51445">
    <property type="entry name" value="(Trans)glycosidases"/>
    <property type="match status" value="1"/>
</dbReference>
<dbReference type="InterPro" id="IPR001223">
    <property type="entry name" value="Glyco_hydro18_cat"/>
</dbReference>
<dbReference type="SMART" id="SM00636">
    <property type="entry name" value="Glyco_18"/>
    <property type="match status" value="1"/>
</dbReference>